<evidence type="ECO:0000313" key="3">
    <source>
        <dbReference type="Proteomes" id="UP000322783"/>
    </source>
</evidence>
<organism evidence="2 3">
    <name type="scientific">Selenomonas caprae</name>
    <dbReference type="NCBI Taxonomy" id="2606905"/>
    <lineage>
        <taxon>Bacteria</taxon>
        <taxon>Bacillati</taxon>
        <taxon>Bacillota</taxon>
        <taxon>Negativicutes</taxon>
        <taxon>Selenomonadales</taxon>
        <taxon>Selenomonadaceae</taxon>
        <taxon>Selenomonas</taxon>
    </lineage>
</organism>
<gene>
    <name evidence="2" type="ORF">FZ041_03720</name>
</gene>
<protein>
    <recommendedName>
        <fullName evidence="4">Esterase family protein</fullName>
    </recommendedName>
</protein>
<dbReference type="AlphaFoldDB" id="A0A5D6WST9"/>
<sequence>MQKKKIVTAVAVAAFGVSLGIGAMTAQAEFRPATQGAMETRTGVPVGPGQDSAEDKLPASERFVSSKDMGSQLEYQLCLPRWYDSSKSYPLIVVINDVAGETDGRALLKQPDGVSAWVDELEKKQQYAIVLTIQTTQASDARIGHLTSTEGMNVLRGILKDVRQNYGVNKDAIYGIGENKGAWAIQLINEELPSYFKAFYNDENTADGKIDNKVIHDWLMKEMASQAK</sequence>
<comment type="caution">
    <text evidence="2">The sequence shown here is derived from an EMBL/GenBank/DDBJ whole genome shotgun (WGS) entry which is preliminary data.</text>
</comment>
<keyword evidence="3" id="KW-1185">Reference proteome</keyword>
<dbReference type="EMBL" id="VTOZ01000005">
    <property type="protein sequence ID" value="TYZ30028.1"/>
    <property type="molecule type" value="Genomic_DNA"/>
</dbReference>
<evidence type="ECO:0000256" key="1">
    <source>
        <dbReference type="SAM" id="SignalP"/>
    </source>
</evidence>
<evidence type="ECO:0000313" key="2">
    <source>
        <dbReference type="EMBL" id="TYZ30028.1"/>
    </source>
</evidence>
<evidence type="ECO:0008006" key="4">
    <source>
        <dbReference type="Google" id="ProtNLM"/>
    </source>
</evidence>
<keyword evidence="1" id="KW-0732">Signal</keyword>
<feature type="chain" id="PRO_5022683548" description="Esterase family protein" evidence="1">
    <location>
        <begin position="29"/>
        <end position="228"/>
    </location>
</feature>
<dbReference type="RefSeq" id="WP_149188568.1">
    <property type="nucleotide sequence ID" value="NZ_VTOZ01000005.1"/>
</dbReference>
<dbReference type="Proteomes" id="UP000322783">
    <property type="component" value="Unassembled WGS sequence"/>
</dbReference>
<dbReference type="InterPro" id="IPR029058">
    <property type="entry name" value="AB_hydrolase_fold"/>
</dbReference>
<dbReference type="Gene3D" id="3.40.50.1820">
    <property type="entry name" value="alpha/beta hydrolase"/>
    <property type="match status" value="1"/>
</dbReference>
<feature type="signal peptide" evidence="1">
    <location>
        <begin position="1"/>
        <end position="28"/>
    </location>
</feature>
<reference evidence="2 3" key="1">
    <citation type="submission" date="2019-08" db="EMBL/GenBank/DDBJ databases">
        <title>Selenomonas sp. mPRGC5 and Selenomonas sp. mPRGC8 isolated from ruminal fluid of dairy goat (Capra hircus).</title>
        <authorList>
            <person name="Poothong S."/>
            <person name="Nuengjamnong C."/>
            <person name="Tanasupawat S."/>
        </authorList>
    </citation>
    <scope>NUCLEOTIDE SEQUENCE [LARGE SCALE GENOMIC DNA]</scope>
    <source>
        <strain evidence="3">mPRGC8</strain>
    </source>
</reference>
<accession>A0A5D6WST9</accession>
<name>A0A5D6WST9_9FIRM</name>
<proteinExistence type="predicted"/>